<evidence type="ECO:0000256" key="13">
    <source>
        <dbReference type="SAM" id="MobiDB-lite"/>
    </source>
</evidence>
<dbReference type="AlphaFoldDB" id="A0A7K5FWM0"/>
<evidence type="ECO:0000313" key="16">
    <source>
        <dbReference type="Proteomes" id="UP000562415"/>
    </source>
</evidence>
<keyword evidence="15" id="KW-0436">Ligase</keyword>
<dbReference type="GO" id="GO:0016874">
    <property type="term" value="F:ligase activity"/>
    <property type="evidence" value="ECO:0007669"/>
    <property type="project" value="UniProtKB-KW"/>
</dbReference>
<dbReference type="SUPFAM" id="SSF57850">
    <property type="entry name" value="RING/U-box"/>
    <property type="match status" value="1"/>
</dbReference>
<dbReference type="GO" id="GO:0016567">
    <property type="term" value="P:protein ubiquitination"/>
    <property type="evidence" value="ECO:0007669"/>
    <property type="project" value="UniProtKB-ARBA"/>
</dbReference>
<comment type="similarity">
    <text evidence="8">Belongs to the RNF181 family.</text>
</comment>
<dbReference type="GO" id="GO:0061630">
    <property type="term" value="F:ubiquitin protein ligase activity"/>
    <property type="evidence" value="ECO:0007669"/>
    <property type="project" value="UniProtKB-EC"/>
</dbReference>
<dbReference type="CDD" id="cd16465">
    <property type="entry name" value="RING-H2_PJA1_2"/>
    <property type="match status" value="1"/>
</dbReference>
<evidence type="ECO:0000259" key="14">
    <source>
        <dbReference type="PROSITE" id="PS50089"/>
    </source>
</evidence>
<evidence type="ECO:0000256" key="12">
    <source>
        <dbReference type="PROSITE-ProRule" id="PRU00175"/>
    </source>
</evidence>
<evidence type="ECO:0000256" key="1">
    <source>
        <dbReference type="ARBA" id="ARBA00000900"/>
    </source>
</evidence>
<dbReference type="EC" id="2.3.2.27" evidence="2"/>
<dbReference type="SMART" id="SM00184">
    <property type="entry name" value="RING"/>
    <property type="match status" value="1"/>
</dbReference>
<sequence>MGKEGGKPAWPKPSGRYRTNTGRRYGRRYAYVGFTPSSNSQVGDEHQHNEDCERSELEDIQKANYLRPSPPIQVSSGLLDEPLLENTGIGEPVCESVSSRTLEANTSPFSLFSYGLESSQISGNFMNPYENSENLAEYVTAECNDRNGQNGIAFVNMDSYKSDGDHEQDEFSLGTEEPVVFWETINKIFSEFEKGMESFTDLHSQLSNLNHSVTRGCYEEAGPMPLMRYFSRDSDLACPNNRTFKTSAEDQATLKSNPSDAVHEVQQIKDIENVGIQMPIVIANELNVSDDQGNSLELVVRPKIRKQNTSNQLERERLLLDDEEGESSSWRRTETDEVQQGCAECALNSKEISSSMFFGSRGHEGHQKNTELRKNAAAQEQKNILEDSAFWDGFEDYSRHFSMYHKDEDSSECSDGEWSAAAPTYFTATEKDYSSDESCETIPGRKKCEPGVQSSSSNGVEEENKDYCSQGGEQMLLEEGEIPHLQYREVENFSVEETNLIRDFVYSGFYLLNGNNNFEDDSSESEDLDGEWRLSEFGDGLGLAQAASNAEPLTLEALEERLQEAMETALAHLELLGFGAEQAHPPATKETIDSLPQIIITNDQDGQEQRCTICCCEYMEKEIVTELPCHHLFHRTCVTHWLQESGTCPVCRHVLAPVPPETAAATVSFLPDHDSASS</sequence>
<evidence type="ECO:0000256" key="2">
    <source>
        <dbReference type="ARBA" id="ARBA00012483"/>
    </source>
</evidence>
<dbReference type="Pfam" id="PF13639">
    <property type="entry name" value="zf-RING_2"/>
    <property type="match status" value="1"/>
</dbReference>
<evidence type="ECO:0000256" key="6">
    <source>
        <dbReference type="ARBA" id="ARBA00022786"/>
    </source>
</evidence>
<dbReference type="GO" id="GO:0006511">
    <property type="term" value="P:ubiquitin-dependent protein catabolic process"/>
    <property type="evidence" value="ECO:0007669"/>
    <property type="project" value="TreeGrafter"/>
</dbReference>
<dbReference type="PANTHER" id="PTHR45931:SF3">
    <property type="entry name" value="RING ZINC FINGER-CONTAINING PROTEIN"/>
    <property type="match status" value="1"/>
</dbReference>
<gene>
    <name evidence="15" type="primary">Pja2</name>
    <name evidence="15" type="ORF">PROATE_R10099</name>
</gene>
<evidence type="ECO:0000256" key="8">
    <source>
        <dbReference type="ARBA" id="ARBA00038197"/>
    </source>
</evidence>
<keyword evidence="4" id="KW-0479">Metal-binding</keyword>
<evidence type="ECO:0000256" key="7">
    <source>
        <dbReference type="ARBA" id="ARBA00022833"/>
    </source>
</evidence>
<feature type="non-terminal residue" evidence="15">
    <location>
        <position position="1"/>
    </location>
</feature>
<name>A0A7K5FWM0_PROAR</name>
<comment type="function">
    <text evidence="11">E3 ubiquitin-protein ligase which accepts ubiquitin from an E2 ubiquitin-conjugating enzyme in the form of a thioester and then directly transfers the ubiquitin to targeted substrates. Catalyzes monoubiquitination of 26S proteasome subunit PSMC2/RPT1.</text>
</comment>
<keyword evidence="16" id="KW-1185">Reference proteome</keyword>
<dbReference type="InterPro" id="IPR001841">
    <property type="entry name" value="Znf_RING"/>
</dbReference>
<reference evidence="15 16" key="1">
    <citation type="submission" date="2019-09" db="EMBL/GenBank/DDBJ databases">
        <title>Bird 10,000 Genomes (B10K) Project - Family phase.</title>
        <authorList>
            <person name="Zhang G."/>
        </authorList>
    </citation>
    <scope>NUCLEOTIDE SEQUENCE [LARGE SCALE GENOMIC DNA]</scope>
    <source>
        <strain evidence="15">B10K-DU-017-47</strain>
    </source>
</reference>
<feature type="domain" description="RING-type" evidence="14">
    <location>
        <begin position="611"/>
        <end position="652"/>
    </location>
</feature>
<evidence type="ECO:0000256" key="3">
    <source>
        <dbReference type="ARBA" id="ARBA00022679"/>
    </source>
</evidence>
<dbReference type="Gene3D" id="3.30.40.10">
    <property type="entry name" value="Zinc/RING finger domain, C3HC4 (zinc finger)"/>
    <property type="match status" value="1"/>
</dbReference>
<dbReference type="PROSITE" id="PS50089">
    <property type="entry name" value="ZF_RING_2"/>
    <property type="match status" value="1"/>
</dbReference>
<organism evidence="15 16">
    <name type="scientific">Probosciger aterrimus</name>
    <name type="common">Palm cockatoo</name>
    <dbReference type="NCBI Taxonomy" id="141839"/>
    <lineage>
        <taxon>Eukaryota</taxon>
        <taxon>Metazoa</taxon>
        <taxon>Chordata</taxon>
        <taxon>Craniata</taxon>
        <taxon>Vertebrata</taxon>
        <taxon>Euteleostomi</taxon>
        <taxon>Archelosauria</taxon>
        <taxon>Archosauria</taxon>
        <taxon>Dinosauria</taxon>
        <taxon>Saurischia</taxon>
        <taxon>Theropoda</taxon>
        <taxon>Coelurosauria</taxon>
        <taxon>Aves</taxon>
        <taxon>Neognathae</taxon>
        <taxon>Neoaves</taxon>
        <taxon>Telluraves</taxon>
        <taxon>Australaves</taxon>
        <taxon>Psittaciformes</taxon>
        <taxon>Cacatuidae</taxon>
        <taxon>Probosciger</taxon>
    </lineage>
</organism>
<dbReference type="EMBL" id="VYZH01005923">
    <property type="protein sequence ID" value="NWS49271.1"/>
    <property type="molecule type" value="Genomic_DNA"/>
</dbReference>
<comment type="catalytic activity">
    <reaction evidence="1">
        <text>S-ubiquitinyl-[E2 ubiquitin-conjugating enzyme]-L-cysteine + [acceptor protein]-L-lysine = [E2 ubiquitin-conjugating enzyme]-L-cysteine + N(6)-ubiquitinyl-[acceptor protein]-L-lysine.</text>
        <dbReference type="EC" id="2.3.2.27"/>
    </reaction>
</comment>
<dbReference type="PANTHER" id="PTHR45931">
    <property type="entry name" value="SI:CH211-59O9.10"/>
    <property type="match status" value="1"/>
</dbReference>
<dbReference type="GO" id="GO:0008270">
    <property type="term" value="F:zinc ion binding"/>
    <property type="evidence" value="ECO:0007669"/>
    <property type="project" value="UniProtKB-KW"/>
</dbReference>
<dbReference type="Proteomes" id="UP000562415">
    <property type="component" value="Unassembled WGS sequence"/>
</dbReference>
<evidence type="ECO:0000313" key="15">
    <source>
        <dbReference type="EMBL" id="NWS49271.1"/>
    </source>
</evidence>
<feature type="non-terminal residue" evidence="15">
    <location>
        <position position="678"/>
    </location>
</feature>
<protein>
    <recommendedName>
        <fullName evidence="9">E3 ubiquitin-protein ligase RNF181</fullName>
        <ecNumber evidence="2">2.3.2.27</ecNumber>
    </recommendedName>
    <alternativeName>
        <fullName evidence="10">RING finger protein 181</fullName>
    </alternativeName>
</protein>
<keyword evidence="6" id="KW-0833">Ubl conjugation pathway</keyword>
<evidence type="ECO:0000256" key="4">
    <source>
        <dbReference type="ARBA" id="ARBA00022723"/>
    </source>
</evidence>
<keyword evidence="5 12" id="KW-0863">Zinc-finger</keyword>
<evidence type="ECO:0000256" key="10">
    <source>
        <dbReference type="ARBA" id="ARBA00041674"/>
    </source>
</evidence>
<feature type="region of interest" description="Disordered" evidence="13">
    <location>
        <begin position="1"/>
        <end position="23"/>
    </location>
</feature>
<keyword evidence="7" id="KW-0862">Zinc</keyword>
<dbReference type="GO" id="GO:0005634">
    <property type="term" value="C:nucleus"/>
    <property type="evidence" value="ECO:0007669"/>
    <property type="project" value="TreeGrafter"/>
</dbReference>
<dbReference type="OrthoDB" id="21204at2759"/>
<evidence type="ECO:0000256" key="9">
    <source>
        <dbReference type="ARBA" id="ARBA00039317"/>
    </source>
</evidence>
<accession>A0A7K5FWM0</accession>
<proteinExistence type="inferred from homology"/>
<evidence type="ECO:0000256" key="11">
    <source>
        <dbReference type="ARBA" id="ARBA00045940"/>
    </source>
</evidence>
<dbReference type="InterPro" id="IPR013083">
    <property type="entry name" value="Znf_RING/FYVE/PHD"/>
</dbReference>
<dbReference type="InterPro" id="IPR051834">
    <property type="entry name" value="RING_finger_E3_ligase"/>
</dbReference>
<feature type="region of interest" description="Disordered" evidence="13">
    <location>
        <begin position="444"/>
        <end position="465"/>
    </location>
</feature>
<dbReference type="FunFam" id="3.30.40.10:FF:000127">
    <property type="entry name" value="E3 ubiquitin-protein ligase RNF181"/>
    <property type="match status" value="1"/>
</dbReference>
<keyword evidence="3" id="KW-0808">Transferase</keyword>
<evidence type="ECO:0000256" key="5">
    <source>
        <dbReference type="ARBA" id="ARBA00022771"/>
    </source>
</evidence>
<comment type="caution">
    <text evidence="15">The sequence shown here is derived from an EMBL/GenBank/DDBJ whole genome shotgun (WGS) entry which is preliminary data.</text>
</comment>